<evidence type="ECO:0000313" key="11">
    <source>
        <dbReference type="EMBL" id="GIH10021.1"/>
    </source>
</evidence>
<dbReference type="GO" id="GO:0016020">
    <property type="term" value="C:membrane"/>
    <property type="evidence" value="ECO:0007669"/>
    <property type="project" value="InterPro"/>
</dbReference>
<dbReference type="EMBL" id="BONY01000082">
    <property type="protein sequence ID" value="GIH10021.1"/>
    <property type="molecule type" value="Genomic_DNA"/>
</dbReference>
<sequence length="401" mass="41993">MIRRLLSPLYAGTTYRRGFFLLLGGVIVLPYAQLGVVFATLLSDPRTPRAATAVLLVVALVIAFVPAVLRGTRVLEVAAARSLLGVDLPEPAAVLDRETRLRTALWFALHLLTGGLVGLVLLIALPMALVFLVSRFGIGDDLLGPLAGMGWLGLTGVGFALLVVLGYTVAGLGSLAAVMAPVLLGPSTSERIAALEAQAGHLAERNRLARELHDSIGHALTVTTVQAAAAGRVLETDPQFVRQALTAIEETGRAAMEELDHVLGLLRDPAAARGPARTLADLHTLLADAQAAGLTVDASVEGKIDEISVAVSREAYRIVQEGLTNAARHGLAKQASVRVAVSAEALSIWLSNPAGAEAADHGGGVIGMRERVRLLGGRFSAGPESGRWLVRAELPLGRRRG</sequence>
<reference evidence="11" key="1">
    <citation type="submission" date="2021-01" db="EMBL/GenBank/DDBJ databases">
        <title>Whole genome shotgun sequence of Rhizocola hellebori NBRC 109834.</title>
        <authorList>
            <person name="Komaki H."/>
            <person name="Tamura T."/>
        </authorList>
    </citation>
    <scope>NUCLEOTIDE SEQUENCE</scope>
    <source>
        <strain evidence="11">NBRC 109834</strain>
    </source>
</reference>
<feature type="domain" description="Signal transduction histidine kinase subgroup 3 dimerisation and phosphoacceptor" evidence="10">
    <location>
        <begin position="204"/>
        <end position="270"/>
    </location>
</feature>
<dbReference type="AlphaFoldDB" id="A0A8J3QGB4"/>
<keyword evidence="4" id="KW-0808">Transferase</keyword>
<dbReference type="Proteomes" id="UP000612899">
    <property type="component" value="Unassembled WGS sequence"/>
</dbReference>
<keyword evidence="9" id="KW-0812">Transmembrane</keyword>
<evidence type="ECO:0000256" key="1">
    <source>
        <dbReference type="ARBA" id="ARBA00000085"/>
    </source>
</evidence>
<keyword evidence="5" id="KW-0547">Nucleotide-binding</keyword>
<evidence type="ECO:0000259" key="10">
    <source>
        <dbReference type="Pfam" id="PF07730"/>
    </source>
</evidence>
<gene>
    <name evidence="11" type="ORF">Rhe02_80880</name>
</gene>
<keyword evidence="8" id="KW-0902">Two-component regulatory system</keyword>
<comment type="catalytic activity">
    <reaction evidence="1">
        <text>ATP + protein L-histidine = ADP + protein N-phospho-L-histidine.</text>
        <dbReference type="EC" id="2.7.13.3"/>
    </reaction>
</comment>
<comment type="caution">
    <text evidence="11">The sequence shown here is derived from an EMBL/GenBank/DDBJ whole genome shotgun (WGS) entry which is preliminary data.</text>
</comment>
<keyword evidence="3" id="KW-0597">Phosphoprotein</keyword>
<keyword evidence="9" id="KW-1133">Transmembrane helix</keyword>
<evidence type="ECO:0000256" key="2">
    <source>
        <dbReference type="ARBA" id="ARBA00012438"/>
    </source>
</evidence>
<keyword evidence="7" id="KW-0067">ATP-binding</keyword>
<evidence type="ECO:0000313" key="12">
    <source>
        <dbReference type="Proteomes" id="UP000612899"/>
    </source>
</evidence>
<name>A0A8J3QGB4_9ACTN</name>
<dbReference type="GO" id="GO:0005524">
    <property type="term" value="F:ATP binding"/>
    <property type="evidence" value="ECO:0007669"/>
    <property type="project" value="UniProtKB-KW"/>
</dbReference>
<dbReference type="SUPFAM" id="SSF55874">
    <property type="entry name" value="ATPase domain of HSP90 chaperone/DNA topoisomerase II/histidine kinase"/>
    <property type="match status" value="1"/>
</dbReference>
<dbReference type="InterPro" id="IPR050482">
    <property type="entry name" value="Sensor_HK_TwoCompSys"/>
</dbReference>
<feature type="transmembrane region" description="Helical" evidence="9">
    <location>
        <begin position="151"/>
        <end position="184"/>
    </location>
</feature>
<dbReference type="Pfam" id="PF07730">
    <property type="entry name" value="HisKA_3"/>
    <property type="match status" value="1"/>
</dbReference>
<dbReference type="Gene3D" id="3.30.565.10">
    <property type="entry name" value="Histidine kinase-like ATPase, C-terminal domain"/>
    <property type="match status" value="1"/>
</dbReference>
<keyword evidence="9" id="KW-0472">Membrane</keyword>
<evidence type="ECO:0000256" key="5">
    <source>
        <dbReference type="ARBA" id="ARBA00022741"/>
    </source>
</evidence>
<organism evidence="11 12">
    <name type="scientific">Rhizocola hellebori</name>
    <dbReference type="NCBI Taxonomy" id="1392758"/>
    <lineage>
        <taxon>Bacteria</taxon>
        <taxon>Bacillati</taxon>
        <taxon>Actinomycetota</taxon>
        <taxon>Actinomycetes</taxon>
        <taxon>Micromonosporales</taxon>
        <taxon>Micromonosporaceae</taxon>
        <taxon>Rhizocola</taxon>
    </lineage>
</organism>
<dbReference type="GO" id="GO:0000155">
    <property type="term" value="F:phosphorelay sensor kinase activity"/>
    <property type="evidence" value="ECO:0007669"/>
    <property type="project" value="InterPro"/>
</dbReference>
<dbReference type="EC" id="2.7.13.3" evidence="2"/>
<evidence type="ECO:0000256" key="8">
    <source>
        <dbReference type="ARBA" id="ARBA00023012"/>
    </source>
</evidence>
<evidence type="ECO:0000256" key="3">
    <source>
        <dbReference type="ARBA" id="ARBA00022553"/>
    </source>
</evidence>
<dbReference type="PANTHER" id="PTHR24421:SF10">
    <property type="entry name" value="NITRATE_NITRITE SENSOR PROTEIN NARQ"/>
    <property type="match status" value="1"/>
</dbReference>
<feature type="transmembrane region" description="Helical" evidence="9">
    <location>
        <begin position="20"/>
        <end position="43"/>
    </location>
</feature>
<evidence type="ECO:0000256" key="4">
    <source>
        <dbReference type="ARBA" id="ARBA00022679"/>
    </source>
</evidence>
<keyword evidence="6 11" id="KW-0418">Kinase</keyword>
<protein>
    <recommendedName>
        <fullName evidence="2">histidine kinase</fullName>
        <ecNumber evidence="2">2.7.13.3</ecNumber>
    </recommendedName>
</protein>
<dbReference type="PANTHER" id="PTHR24421">
    <property type="entry name" value="NITRATE/NITRITE SENSOR PROTEIN NARX-RELATED"/>
    <property type="match status" value="1"/>
</dbReference>
<dbReference type="InterPro" id="IPR036890">
    <property type="entry name" value="HATPase_C_sf"/>
</dbReference>
<keyword evidence="12" id="KW-1185">Reference proteome</keyword>
<dbReference type="GO" id="GO:0046983">
    <property type="term" value="F:protein dimerization activity"/>
    <property type="evidence" value="ECO:0007669"/>
    <property type="project" value="InterPro"/>
</dbReference>
<proteinExistence type="predicted"/>
<evidence type="ECO:0000256" key="9">
    <source>
        <dbReference type="SAM" id="Phobius"/>
    </source>
</evidence>
<dbReference type="InterPro" id="IPR011712">
    <property type="entry name" value="Sig_transdc_His_kin_sub3_dim/P"/>
</dbReference>
<evidence type="ECO:0000256" key="6">
    <source>
        <dbReference type="ARBA" id="ARBA00022777"/>
    </source>
</evidence>
<feature type="transmembrane region" description="Helical" evidence="9">
    <location>
        <begin position="105"/>
        <end position="131"/>
    </location>
</feature>
<feature type="transmembrane region" description="Helical" evidence="9">
    <location>
        <begin position="49"/>
        <end position="69"/>
    </location>
</feature>
<dbReference type="CDD" id="cd16917">
    <property type="entry name" value="HATPase_UhpB-NarQ-NarX-like"/>
    <property type="match status" value="1"/>
</dbReference>
<dbReference type="RefSeq" id="WP_203913746.1">
    <property type="nucleotide sequence ID" value="NZ_BONY01000082.1"/>
</dbReference>
<accession>A0A8J3QGB4</accession>
<evidence type="ECO:0000256" key="7">
    <source>
        <dbReference type="ARBA" id="ARBA00022840"/>
    </source>
</evidence>
<dbReference type="Gene3D" id="1.20.5.1930">
    <property type="match status" value="1"/>
</dbReference>